<gene>
    <name evidence="2" type="ORF">Pgy4_23423</name>
</gene>
<name>F3C9V2_PSESG</name>
<protein>
    <submittedName>
        <fullName evidence="2">Uncharacterized protein</fullName>
    </submittedName>
</protein>
<evidence type="ECO:0000256" key="1">
    <source>
        <dbReference type="SAM" id="Phobius"/>
    </source>
</evidence>
<keyword evidence="1" id="KW-0812">Transmembrane</keyword>
<evidence type="ECO:0000313" key="2">
    <source>
        <dbReference type="EMBL" id="EGH16044.1"/>
    </source>
</evidence>
<organism evidence="2 3">
    <name type="scientific">Pseudomonas savastanoi pv. glycinea str. race 4</name>
    <dbReference type="NCBI Taxonomy" id="875330"/>
    <lineage>
        <taxon>Bacteria</taxon>
        <taxon>Pseudomonadati</taxon>
        <taxon>Pseudomonadota</taxon>
        <taxon>Gammaproteobacteria</taxon>
        <taxon>Pseudomonadales</taxon>
        <taxon>Pseudomonadaceae</taxon>
        <taxon>Pseudomonas</taxon>
    </lineage>
</organism>
<accession>F3C9V2</accession>
<dbReference type="Proteomes" id="UP000005466">
    <property type="component" value="Unassembled WGS sequence"/>
</dbReference>
<keyword evidence="1" id="KW-1133">Transmembrane helix</keyword>
<reference evidence="2 3" key="1">
    <citation type="journal article" date="2011" name="PLoS Pathog.">
        <title>Dynamic evolution of pathogenicity revealed by sequencing and comparative genomics of 19 Pseudomonas syringae isolates.</title>
        <authorList>
            <person name="Baltrus D.A."/>
            <person name="Nishimura M.T."/>
            <person name="Romanchuk A."/>
            <person name="Chang J.H."/>
            <person name="Mukhtar M.S."/>
            <person name="Cherkis K."/>
            <person name="Roach J."/>
            <person name="Grant S.R."/>
            <person name="Jones C.D."/>
            <person name="Dangl J.L."/>
        </authorList>
    </citation>
    <scope>NUCLEOTIDE SEQUENCE [LARGE SCALE GENOMIC DNA]</scope>
    <source>
        <strain evidence="3">race 4</strain>
    </source>
</reference>
<dbReference type="EMBL" id="ADWY01001129">
    <property type="protein sequence ID" value="EGH16044.1"/>
    <property type="molecule type" value="Genomic_DNA"/>
</dbReference>
<feature type="transmembrane region" description="Helical" evidence="1">
    <location>
        <begin position="125"/>
        <end position="142"/>
    </location>
</feature>
<evidence type="ECO:0000313" key="3">
    <source>
        <dbReference type="Proteomes" id="UP000005466"/>
    </source>
</evidence>
<dbReference type="HOGENOM" id="CLU_952700_0_0_6"/>
<dbReference type="AlphaFoldDB" id="F3C9V2"/>
<keyword evidence="1" id="KW-0472">Membrane</keyword>
<proteinExistence type="predicted"/>
<dbReference type="BioCyc" id="PSYR875330:G11XH-4509-MONOMER"/>
<sequence>MTILKTAKKAAKFTFVSMPLSIFGWRNISTNHQHLKDLVNTIRNPHCPACDRGVMFVHKDAEPDKNALYPWTCSGGCGFGVFTKRDPNSINEVVIPLISKKGRARLNGMSEQEQMGLIKSHIRQSRMFWILAALCPLIALYSLATGGMAMTCISILSMAVPFSILAIKWSYRAWQVHTGTLYVEGAFKQFCEAWPLASRGEGMIAHKFVQGELLILDPAYWAALEYAADQFLAREAASVKSRRDNPIRSARAKGALPLWTPQVCLATRRVADGKSTHQLPLQRLGSFQPHQG</sequence>
<comment type="caution">
    <text evidence="2">The sequence shown here is derived from an EMBL/GenBank/DDBJ whole genome shotgun (WGS) entry which is preliminary data.</text>
</comment>